<evidence type="ECO:0000313" key="2">
    <source>
        <dbReference type="Proteomes" id="UP001601442"/>
    </source>
</evidence>
<sequence length="280" mass="29973">MTSPAGLTPLLALVDSPATSKVEYVTGGTTLTGRAREAAAQLLADDAVSLACGASPVVDLWRARRDGGPSATGSSLRALETFVKIAFKLPGEEPNKDHLQGHVAELLWNRLIQERAVCRDGRKLVKAHAVKVDPLEPGGDGLVIYSDCSDTLVFRLWEIKKHDKKVGISATINTASKQLSERGSVYLAKLAAPESMTDDAALGQLYANMVEMWFDRSERVGVGISVGTSATHVPKSSRTFGSLKKQFPEFGAAQTEGIVVAVPDFPGFAERVQEIVWSGL</sequence>
<protein>
    <recommendedName>
        <fullName evidence="3">DUF1837 domain-containing protein</fullName>
    </recommendedName>
</protein>
<dbReference type="RefSeq" id="WP_387389913.1">
    <property type="nucleotide sequence ID" value="NZ_JBIAMT010000001.1"/>
</dbReference>
<gene>
    <name evidence="1" type="ORF">ACFYU5_04625</name>
</gene>
<evidence type="ECO:0008006" key="3">
    <source>
        <dbReference type="Google" id="ProtNLM"/>
    </source>
</evidence>
<reference evidence="1 2" key="1">
    <citation type="submission" date="2024-10" db="EMBL/GenBank/DDBJ databases">
        <title>The Natural Products Discovery Center: Release of the First 8490 Sequenced Strains for Exploring Actinobacteria Biosynthetic Diversity.</title>
        <authorList>
            <person name="Kalkreuter E."/>
            <person name="Kautsar S.A."/>
            <person name="Yang D."/>
            <person name="Bader C.D."/>
            <person name="Teijaro C.N."/>
            <person name="Fluegel L."/>
            <person name="Davis C.M."/>
            <person name="Simpson J.R."/>
            <person name="Lauterbach L."/>
            <person name="Steele A.D."/>
            <person name="Gui C."/>
            <person name="Meng S."/>
            <person name="Li G."/>
            <person name="Viehrig K."/>
            <person name="Ye F."/>
            <person name="Su P."/>
            <person name="Kiefer A.F."/>
            <person name="Nichols A."/>
            <person name="Cepeda A.J."/>
            <person name="Yan W."/>
            <person name="Fan B."/>
            <person name="Jiang Y."/>
            <person name="Adhikari A."/>
            <person name="Zheng C.-J."/>
            <person name="Schuster L."/>
            <person name="Cowan T.M."/>
            <person name="Smanski M.J."/>
            <person name="Chevrette M.G."/>
            <person name="De Carvalho L.P.S."/>
            <person name="Shen B."/>
        </authorList>
    </citation>
    <scope>NUCLEOTIDE SEQUENCE [LARGE SCALE GENOMIC DNA]</scope>
    <source>
        <strain evidence="1 2">NPDC004119</strain>
    </source>
</reference>
<dbReference type="Proteomes" id="UP001601442">
    <property type="component" value="Unassembled WGS sequence"/>
</dbReference>
<accession>A0ABW6NX44</accession>
<comment type="caution">
    <text evidence="1">The sequence shown here is derived from an EMBL/GenBank/DDBJ whole genome shotgun (WGS) entry which is preliminary data.</text>
</comment>
<evidence type="ECO:0000313" key="1">
    <source>
        <dbReference type="EMBL" id="MFF0495670.1"/>
    </source>
</evidence>
<name>A0ABW6NX44_9NOCA</name>
<keyword evidence="2" id="KW-1185">Reference proteome</keyword>
<organism evidence="1 2">
    <name type="scientific">Nocardia aobensis</name>
    <dbReference type="NCBI Taxonomy" id="257277"/>
    <lineage>
        <taxon>Bacteria</taxon>
        <taxon>Bacillati</taxon>
        <taxon>Actinomycetota</taxon>
        <taxon>Actinomycetes</taxon>
        <taxon>Mycobacteriales</taxon>
        <taxon>Nocardiaceae</taxon>
        <taxon>Nocardia</taxon>
    </lineage>
</organism>
<proteinExistence type="predicted"/>
<dbReference type="EMBL" id="JBIAMT010000001">
    <property type="protein sequence ID" value="MFF0495670.1"/>
    <property type="molecule type" value="Genomic_DNA"/>
</dbReference>